<dbReference type="AlphaFoldDB" id="A4G767"/>
<keyword evidence="3" id="KW-1185">Reference proteome</keyword>
<organism evidence="2 3">
    <name type="scientific">Herminiimonas arsenicoxydans</name>
    <dbReference type="NCBI Taxonomy" id="204773"/>
    <lineage>
        <taxon>Bacteria</taxon>
        <taxon>Pseudomonadati</taxon>
        <taxon>Pseudomonadota</taxon>
        <taxon>Betaproteobacteria</taxon>
        <taxon>Burkholderiales</taxon>
        <taxon>Oxalobacteraceae</taxon>
        <taxon>Herminiimonas</taxon>
    </lineage>
</organism>
<dbReference type="PROSITE" id="PS51406">
    <property type="entry name" value="FIBRINOGEN_C_2"/>
    <property type="match status" value="1"/>
</dbReference>
<dbReference type="EMBL" id="CU207211">
    <property type="protein sequence ID" value="CAL62354.1"/>
    <property type="molecule type" value="Genomic_DNA"/>
</dbReference>
<protein>
    <recommendedName>
        <fullName evidence="1">Fibrinogen C-terminal domain-containing protein</fullName>
    </recommendedName>
</protein>
<dbReference type="STRING" id="204773.HEAR2219"/>
<reference evidence="2 3" key="1">
    <citation type="journal article" date="2007" name="PLoS Genet.">
        <title>A tale of two oxidation states: bacterial colonization of arsenic-rich environments.</title>
        <authorList>
            <person name="Muller D."/>
            <person name="Medigue C."/>
            <person name="Koechler S."/>
            <person name="Barbe V."/>
            <person name="Barakat M."/>
            <person name="Talla E."/>
            <person name="Bonnefoy V."/>
            <person name="Krin E."/>
            <person name="Arsene-Ploetze F."/>
            <person name="Carapito C."/>
            <person name="Chandler M."/>
            <person name="Cournoyer B."/>
            <person name="Cruveiller S."/>
            <person name="Dossat C."/>
            <person name="Duval S."/>
            <person name="Heymann M."/>
            <person name="Leize E."/>
            <person name="Lieutaud A."/>
            <person name="Lievremont D."/>
            <person name="Makita Y."/>
            <person name="Mangenot S."/>
            <person name="Nitschke W."/>
            <person name="Ortet P."/>
            <person name="Perdrial N."/>
            <person name="Schoepp B."/>
            <person name="Siguier N."/>
            <person name="Simeonova D.D."/>
            <person name="Rouy Z."/>
            <person name="Segurens B."/>
            <person name="Turlin E."/>
            <person name="Vallenet D."/>
            <person name="Van Dorsselaer A."/>
            <person name="Weiss S."/>
            <person name="Weissenbach J."/>
            <person name="Lett M.C."/>
            <person name="Danchin A."/>
            <person name="Bertin P.N."/>
        </authorList>
    </citation>
    <scope>NUCLEOTIDE SEQUENCE [LARGE SCALE GENOMIC DNA]</scope>
    <source>
        <strain evidence="3">ULPAs1</strain>
    </source>
</reference>
<accession>A4G767</accession>
<evidence type="ECO:0000259" key="1">
    <source>
        <dbReference type="PROSITE" id="PS51406"/>
    </source>
</evidence>
<evidence type="ECO:0000313" key="3">
    <source>
        <dbReference type="Proteomes" id="UP000006697"/>
    </source>
</evidence>
<dbReference type="SUPFAM" id="SSF56496">
    <property type="entry name" value="Fibrinogen C-terminal domain-like"/>
    <property type="match status" value="1"/>
</dbReference>
<gene>
    <name evidence="2" type="ordered locus">HEAR2219</name>
</gene>
<dbReference type="KEGG" id="har:HEAR2219"/>
<dbReference type="HOGENOM" id="CLU_1188653_0_0_4"/>
<evidence type="ECO:0000313" key="2">
    <source>
        <dbReference type="EMBL" id="CAL62354.1"/>
    </source>
</evidence>
<dbReference type="InterPro" id="IPR002181">
    <property type="entry name" value="Fibrinogen_a/b/g_C_dom"/>
</dbReference>
<dbReference type="NCBIfam" id="NF040941">
    <property type="entry name" value="GGGWT_bact"/>
    <property type="match status" value="1"/>
</dbReference>
<name>A4G767_HERAR</name>
<dbReference type="Gene3D" id="2.60.120.1000">
    <property type="match status" value="1"/>
</dbReference>
<feature type="domain" description="Fibrinogen C-terminal" evidence="1">
    <location>
        <begin position="25"/>
        <end position="81"/>
    </location>
</feature>
<dbReference type="OrthoDB" id="5515467at2"/>
<dbReference type="InterPro" id="IPR036056">
    <property type="entry name" value="Fibrinogen-like_C"/>
</dbReference>
<sequence length="233" mass="25241">MIESTASFAVAVTYKGESAQQTYTLPVVKQPTGCYAYLQANPGAPSGWYTLDPDGDGPGVAQSYYCDMTSDGGGWTRIVHQTEAAPVTNWNGGVNGQSYALATAQIPPHTQTAFGIDENATFLDYFDYKYTTGAITKTTIFGFKANQTYHIARLFTNIYASADPEKTLHNDCGTSPAADAGRACGFLTIDRTGGTYMDWAFYPNMVTVTMRGFALNGSRTAKADTEAWTVWVR</sequence>
<proteinExistence type="predicted"/>
<dbReference type="Proteomes" id="UP000006697">
    <property type="component" value="Chromosome"/>
</dbReference>